<sequence>FRWYSMSNVFVLSAEDKFQLVNFTSLLNLLSEKGSRLLVLVFLVLLVLVLSLLSFCSSNFFVWWGVFVMMTMVFLLV</sequence>
<dbReference type="AlphaFoldDB" id="A0A0K2RVJ2"/>
<feature type="transmembrane region" description="Helical" evidence="1">
    <location>
        <begin position="37"/>
        <end position="55"/>
    </location>
</feature>
<evidence type="ECO:0000313" key="2">
    <source>
        <dbReference type="EMBL" id="BAS18841.1"/>
    </source>
</evidence>
<reference evidence="2" key="1">
    <citation type="journal article" date="2015" name="Parasitol. Res.">
        <title>Ascaridia nymphii n. sp. (Nematoda: Ascaridida) from the alimentary tract of a severely emaciated dead cockatiel Nymphicus hollandicus.</title>
        <authorList>
            <person name="Abe N."/>
            <person name="Matsuo K."/>
            <person name="Makino I."/>
        </authorList>
    </citation>
    <scope>NUCLEOTIDE SEQUENCE</scope>
    <source>
        <strain evidence="2">0396-01</strain>
    </source>
</reference>
<organism evidence="2">
    <name type="scientific">Ascaridia nymphii</name>
    <dbReference type="NCBI Taxonomy" id="1660386"/>
    <lineage>
        <taxon>Eukaryota</taxon>
        <taxon>Metazoa</taxon>
        <taxon>Ecdysozoa</taxon>
        <taxon>Nematoda</taxon>
        <taxon>Chromadorea</taxon>
        <taxon>Rhabditida</taxon>
        <taxon>Spirurina</taxon>
        <taxon>Ascaridomorpha</taxon>
        <taxon>Heterakoidea</taxon>
        <taxon>Ascaridiidae</taxon>
        <taxon>Ascaridia</taxon>
    </lineage>
</organism>
<feature type="transmembrane region" description="Helical" evidence="1">
    <location>
        <begin position="61"/>
        <end position="76"/>
    </location>
</feature>
<feature type="non-terminal residue" evidence="2">
    <location>
        <position position="1"/>
    </location>
</feature>
<protein>
    <submittedName>
        <fullName evidence="2">NADH dehydrogenase subunit 2</fullName>
    </submittedName>
</protein>
<dbReference type="EMBL" id="LC061195">
    <property type="protein sequence ID" value="BAS18841.1"/>
    <property type="molecule type" value="Genomic_DNA"/>
</dbReference>
<gene>
    <name evidence="2" type="primary">nad2</name>
</gene>
<proteinExistence type="predicted"/>
<feature type="non-terminal residue" evidence="2">
    <location>
        <position position="77"/>
    </location>
</feature>
<name>A0A0K2RVJ2_9BILA</name>
<keyword evidence="1" id="KW-0472">Membrane</keyword>
<accession>A0A0K2RVJ2</accession>
<keyword evidence="1" id="KW-0812">Transmembrane</keyword>
<keyword evidence="2" id="KW-0496">Mitochondrion</keyword>
<evidence type="ECO:0000256" key="1">
    <source>
        <dbReference type="SAM" id="Phobius"/>
    </source>
</evidence>
<geneLocation type="mitochondrion" evidence="2"/>
<keyword evidence="1" id="KW-1133">Transmembrane helix</keyword>